<keyword evidence="2" id="KW-0472">Membrane</keyword>
<proteinExistence type="predicted"/>
<sequence length="291" mass="33882">MATTTSTRAHEIIDDEALAEEELLAELENEEIPSHIREARLQALKKEVQDLKLMKDKQHGIYTEIPEEKAFLDLTTSEEKCIVHFYHADFRRCAIVDTHLEKLAKKYFETKFAKINVDKAKFLVEKLKIRILPAIFCFKGGIVVDKDEVNVEMRKHRVSMAFIILIFLFIFYRVVGFEEIGNTDSFQTVVLEKRLGKSVYCWLMVCHKEGNVRDCIGIKVYNYFLFISVMLVTELTLFKFHQSSAAEIHLLKPDFMYLQSVIDIPEEELEKKTIFGHSKLNKDSDDSDEDD</sequence>
<organism evidence="4 5">
    <name type="scientific">Tegillarca granosa</name>
    <name type="common">Malaysian cockle</name>
    <name type="synonym">Anadara granosa</name>
    <dbReference type="NCBI Taxonomy" id="220873"/>
    <lineage>
        <taxon>Eukaryota</taxon>
        <taxon>Metazoa</taxon>
        <taxon>Spiralia</taxon>
        <taxon>Lophotrochozoa</taxon>
        <taxon>Mollusca</taxon>
        <taxon>Bivalvia</taxon>
        <taxon>Autobranchia</taxon>
        <taxon>Pteriomorphia</taxon>
        <taxon>Arcoida</taxon>
        <taxon>Arcoidea</taxon>
        <taxon>Arcidae</taxon>
        <taxon>Tegillarca</taxon>
    </lineage>
</organism>
<accession>A0ABQ9E3N0</accession>
<keyword evidence="2" id="KW-0812">Transmembrane</keyword>
<evidence type="ECO:0000259" key="3">
    <source>
        <dbReference type="Pfam" id="PF00085"/>
    </source>
</evidence>
<dbReference type="SUPFAM" id="SSF52833">
    <property type="entry name" value="Thioredoxin-like"/>
    <property type="match status" value="1"/>
</dbReference>
<dbReference type="Gene3D" id="3.40.30.10">
    <property type="entry name" value="Glutaredoxin"/>
    <property type="match status" value="1"/>
</dbReference>
<evidence type="ECO:0000313" key="5">
    <source>
        <dbReference type="Proteomes" id="UP001217089"/>
    </source>
</evidence>
<dbReference type="InterPro" id="IPR036249">
    <property type="entry name" value="Thioredoxin-like_sf"/>
</dbReference>
<dbReference type="CDD" id="cd02989">
    <property type="entry name" value="Phd_like_TxnDC9"/>
    <property type="match status" value="1"/>
</dbReference>
<feature type="domain" description="Thioredoxin" evidence="3">
    <location>
        <begin position="74"/>
        <end position="146"/>
    </location>
</feature>
<evidence type="ECO:0000313" key="4">
    <source>
        <dbReference type="EMBL" id="KAJ8299011.1"/>
    </source>
</evidence>
<evidence type="ECO:0000256" key="1">
    <source>
        <dbReference type="ARBA" id="ARBA00026148"/>
    </source>
</evidence>
<comment type="caution">
    <text evidence="4">The sequence shown here is derived from an EMBL/GenBank/DDBJ whole genome shotgun (WGS) entry which is preliminary data.</text>
</comment>
<name>A0ABQ9E3N0_TEGGR</name>
<dbReference type="PANTHER" id="PTHR21148">
    <property type="entry name" value="THIOREDOXIN DOMAIN-CONTAINING PROTEIN 9"/>
    <property type="match status" value="1"/>
</dbReference>
<protein>
    <recommendedName>
        <fullName evidence="1">Thioredoxin domain-containing protein 9</fullName>
    </recommendedName>
</protein>
<dbReference type="EMBL" id="JARBDR010000921">
    <property type="protein sequence ID" value="KAJ8299011.1"/>
    <property type="molecule type" value="Genomic_DNA"/>
</dbReference>
<dbReference type="Pfam" id="PF00085">
    <property type="entry name" value="Thioredoxin"/>
    <property type="match status" value="1"/>
</dbReference>
<feature type="transmembrane region" description="Helical" evidence="2">
    <location>
        <begin position="158"/>
        <end position="175"/>
    </location>
</feature>
<dbReference type="InterPro" id="IPR013766">
    <property type="entry name" value="Thioredoxin_domain"/>
</dbReference>
<gene>
    <name evidence="4" type="ORF">KUTeg_023071</name>
</gene>
<keyword evidence="5" id="KW-1185">Reference proteome</keyword>
<dbReference type="Proteomes" id="UP001217089">
    <property type="component" value="Unassembled WGS sequence"/>
</dbReference>
<reference evidence="4 5" key="1">
    <citation type="submission" date="2022-12" db="EMBL/GenBank/DDBJ databases">
        <title>Chromosome-level genome of Tegillarca granosa.</title>
        <authorList>
            <person name="Kim J."/>
        </authorList>
    </citation>
    <scope>NUCLEOTIDE SEQUENCE [LARGE SCALE GENOMIC DNA]</scope>
    <source>
        <strain evidence="4">Teg-2019</strain>
        <tissue evidence="4">Adductor muscle</tissue>
    </source>
</reference>
<evidence type="ECO:0000256" key="2">
    <source>
        <dbReference type="SAM" id="Phobius"/>
    </source>
</evidence>
<keyword evidence="2" id="KW-1133">Transmembrane helix</keyword>